<dbReference type="InterPro" id="IPR020449">
    <property type="entry name" value="Tscrpt_reg_AraC-type_HTH"/>
</dbReference>
<dbReference type="InterPro" id="IPR018062">
    <property type="entry name" value="HTH_AraC-typ_CS"/>
</dbReference>
<dbReference type="InterPro" id="IPR018060">
    <property type="entry name" value="HTH_AraC"/>
</dbReference>
<keyword evidence="2" id="KW-0238">DNA-binding</keyword>
<dbReference type="InterPro" id="IPR009057">
    <property type="entry name" value="Homeodomain-like_sf"/>
</dbReference>
<dbReference type="Proteomes" id="UP000009080">
    <property type="component" value="Chromosome"/>
</dbReference>
<accession>C5BIU8</accession>
<dbReference type="InterPro" id="IPR011256">
    <property type="entry name" value="Reg_factor_effector_dom_sf"/>
</dbReference>
<gene>
    <name evidence="6" type="ordered locus">TERTU_2086</name>
</gene>
<dbReference type="Gene3D" id="1.10.10.60">
    <property type="entry name" value="Homeodomain-like"/>
    <property type="match status" value="2"/>
</dbReference>
<dbReference type="eggNOG" id="COG3449">
    <property type="taxonomic scope" value="Bacteria"/>
</dbReference>
<dbReference type="HOGENOM" id="CLU_000445_81_1_6"/>
<dbReference type="PANTHER" id="PTHR40055:SF1">
    <property type="entry name" value="TRANSCRIPTIONAL REGULATOR YGIV-RELATED"/>
    <property type="match status" value="1"/>
</dbReference>
<evidence type="ECO:0000313" key="7">
    <source>
        <dbReference type="Proteomes" id="UP000009080"/>
    </source>
</evidence>
<dbReference type="SUPFAM" id="SSF46689">
    <property type="entry name" value="Homeodomain-like"/>
    <property type="match status" value="2"/>
</dbReference>
<dbReference type="eggNOG" id="COG2207">
    <property type="taxonomic scope" value="Bacteria"/>
</dbReference>
<dbReference type="GO" id="GO:0043565">
    <property type="term" value="F:sequence-specific DNA binding"/>
    <property type="evidence" value="ECO:0007669"/>
    <property type="project" value="InterPro"/>
</dbReference>
<keyword evidence="1" id="KW-0805">Transcription regulation</keyword>
<dbReference type="SMART" id="SM00342">
    <property type="entry name" value="HTH_ARAC"/>
    <property type="match status" value="1"/>
</dbReference>
<dbReference type="PANTHER" id="PTHR40055">
    <property type="entry name" value="TRANSCRIPTIONAL REGULATOR YGIV-RELATED"/>
    <property type="match status" value="1"/>
</dbReference>
<dbReference type="PRINTS" id="PR00032">
    <property type="entry name" value="HTHARAC"/>
</dbReference>
<dbReference type="Pfam" id="PF06445">
    <property type="entry name" value="GyrI-like"/>
    <property type="match status" value="1"/>
</dbReference>
<evidence type="ECO:0000259" key="5">
    <source>
        <dbReference type="PROSITE" id="PS01124"/>
    </source>
</evidence>
<feature type="domain" description="HTH araC/xylS-type" evidence="5">
    <location>
        <begin position="33"/>
        <end position="132"/>
    </location>
</feature>
<evidence type="ECO:0000256" key="3">
    <source>
        <dbReference type="ARBA" id="ARBA00023163"/>
    </source>
</evidence>
<dbReference type="AlphaFoldDB" id="C5BIU8"/>
<sequence length="313" mass="35674">MCGIGVHETTTPVELPNPMRKSLPQQHVTSRLNDVLHEIHKDISADLPAARLAAIAAFSEHHFHRVFAEYMGETVHRYIARIRLEQAANQLMFDQSATVSEVALACGFKSLSSFSRAFKLQMGSSPGEWRSRSHTDAQLQTEFLQVPEIARGYQNIANRALPQPVICEVPSRLMAYIRHHGYDRSIAHTWQKLDLWRFENGLHTQGQFALLHSNPCLVPLKDCRYVACVEIHKTPLQRSVINVLRLPGGIHARFHLAGVYGEFIPYLSRILQEWVPHSGLRVRTTPIWVAYNKNQFTDSQHEFDLELYIPIGS</sequence>
<keyword evidence="3" id="KW-0804">Transcription</keyword>
<evidence type="ECO:0000256" key="2">
    <source>
        <dbReference type="ARBA" id="ARBA00023125"/>
    </source>
</evidence>
<dbReference type="STRING" id="377629.TERTU_2086"/>
<dbReference type="EMBL" id="CP001614">
    <property type="protein sequence ID" value="ACR12338.1"/>
    <property type="molecule type" value="Genomic_DNA"/>
</dbReference>
<dbReference type="InterPro" id="IPR029442">
    <property type="entry name" value="GyrI-like"/>
</dbReference>
<reference evidence="6 7" key="1">
    <citation type="journal article" date="2009" name="PLoS ONE">
        <title>The complete genome of Teredinibacter turnerae T7901: an intracellular endosymbiont of marine wood-boring bivalves (shipworms).</title>
        <authorList>
            <person name="Yang J.C."/>
            <person name="Madupu R."/>
            <person name="Durkin A.S."/>
            <person name="Ekborg N.A."/>
            <person name="Pedamallu C.S."/>
            <person name="Hostetler J.B."/>
            <person name="Radune D."/>
            <person name="Toms B.S."/>
            <person name="Henrissat B."/>
            <person name="Coutinho P.M."/>
            <person name="Schwarz S."/>
            <person name="Field L."/>
            <person name="Trindade-Silva A.E."/>
            <person name="Soares C.A.G."/>
            <person name="Elshahawi S."/>
            <person name="Hanora A."/>
            <person name="Schmidt E.W."/>
            <person name="Haygood M.G."/>
            <person name="Posfai J."/>
            <person name="Benner J."/>
            <person name="Madinger C."/>
            <person name="Nove J."/>
            <person name="Anton B."/>
            <person name="Chaudhary K."/>
            <person name="Foster J."/>
            <person name="Holman A."/>
            <person name="Kumar S."/>
            <person name="Lessard P.A."/>
            <person name="Luyten Y.A."/>
            <person name="Slatko B."/>
            <person name="Wood N."/>
            <person name="Wu B."/>
            <person name="Teplitski M."/>
            <person name="Mougous J.D."/>
            <person name="Ward N."/>
            <person name="Eisen J.A."/>
            <person name="Badger J.H."/>
            <person name="Distel D.L."/>
        </authorList>
    </citation>
    <scope>NUCLEOTIDE SEQUENCE [LARGE SCALE GENOMIC DNA]</scope>
    <source>
        <strain evidence="7">ATCC 39867 / T7901</strain>
    </source>
</reference>
<evidence type="ECO:0000256" key="1">
    <source>
        <dbReference type="ARBA" id="ARBA00023015"/>
    </source>
</evidence>
<dbReference type="InterPro" id="IPR010499">
    <property type="entry name" value="AraC_E-bd"/>
</dbReference>
<protein>
    <submittedName>
        <fullName evidence="6">Transcriptional regulator, AraC family</fullName>
    </submittedName>
</protein>
<evidence type="ECO:0000313" key="6">
    <source>
        <dbReference type="EMBL" id="ACR12338.1"/>
    </source>
</evidence>
<dbReference type="InterPro" id="IPR050908">
    <property type="entry name" value="SmbC-like"/>
</dbReference>
<dbReference type="Pfam" id="PF12833">
    <property type="entry name" value="HTH_18"/>
    <property type="match status" value="1"/>
</dbReference>
<dbReference type="SMART" id="SM00871">
    <property type="entry name" value="AraC_E_bind"/>
    <property type="match status" value="1"/>
</dbReference>
<dbReference type="PROSITE" id="PS00041">
    <property type="entry name" value="HTH_ARAC_FAMILY_1"/>
    <property type="match status" value="1"/>
</dbReference>
<evidence type="ECO:0000256" key="4">
    <source>
        <dbReference type="SAM" id="MobiDB-lite"/>
    </source>
</evidence>
<keyword evidence="7" id="KW-1185">Reference proteome</keyword>
<feature type="region of interest" description="Disordered" evidence="4">
    <location>
        <begin position="1"/>
        <end position="21"/>
    </location>
</feature>
<proteinExistence type="predicted"/>
<dbReference type="SUPFAM" id="SSF55136">
    <property type="entry name" value="Probable bacterial effector-binding domain"/>
    <property type="match status" value="1"/>
</dbReference>
<organism evidence="6 7">
    <name type="scientific">Teredinibacter turnerae (strain ATCC 39867 / T7901)</name>
    <dbReference type="NCBI Taxonomy" id="377629"/>
    <lineage>
        <taxon>Bacteria</taxon>
        <taxon>Pseudomonadati</taxon>
        <taxon>Pseudomonadota</taxon>
        <taxon>Gammaproteobacteria</taxon>
        <taxon>Cellvibrionales</taxon>
        <taxon>Cellvibrionaceae</taxon>
        <taxon>Teredinibacter</taxon>
    </lineage>
</organism>
<dbReference type="GO" id="GO:0003700">
    <property type="term" value="F:DNA-binding transcription factor activity"/>
    <property type="evidence" value="ECO:0007669"/>
    <property type="project" value="InterPro"/>
</dbReference>
<dbReference type="PROSITE" id="PS01124">
    <property type="entry name" value="HTH_ARAC_FAMILY_2"/>
    <property type="match status" value="1"/>
</dbReference>
<dbReference type="KEGG" id="ttu:TERTU_2086"/>
<name>C5BIU8_TERTT</name>
<dbReference type="Gene3D" id="3.20.80.10">
    <property type="entry name" value="Regulatory factor, effector binding domain"/>
    <property type="match status" value="1"/>
</dbReference>